<organism evidence="2 3">
    <name type="scientific">Mycobacterium novum</name>
    <dbReference type="NCBI Taxonomy" id="2492438"/>
    <lineage>
        <taxon>Bacteria</taxon>
        <taxon>Bacillati</taxon>
        <taxon>Actinomycetota</taxon>
        <taxon>Actinomycetes</taxon>
        <taxon>Mycobacteriales</taxon>
        <taxon>Mycobacteriaceae</taxon>
        <taxon>Mycobacterium</taxon>
    </lineage>
</organism>
<reference evidence="2 3" key="1">
    <citation type="journal article" date="2019" name="Emerg. Microbes Infect.">
        <title>Comprehensive subspecies identification of 175 nontuberculous mycobacteria species based on 7547 genomic profiles.</title>
        <authorList>
            <person name="Matsumoto Y."/>
            <person name="Kinjo T."/>
            <person name="Motooka D."/>
            <person name="Nabeya D."/>
            <person name="Jung N."/>
            <person name="Uechi K."/>
            <person name="Horii T."/>
            <person name="Iida T."/>
            <person name="Fujita J."/>
            <person name="Nakamura S."/>
        </authorList>
    </citation>
    <scope>NUCLEOTIDE SEQUENCE [LARGE SCALE GENOMIC DNA]</scope>
    <source>
        <strain evidence="2 3">JCM 6391</strain>
    </source>
</reference>
<evidence type="ECO:0000256" key="1">
    <source>
        <dbReference type="SAM" id="Phobius"/>
    </source>
</evidence>
<accession>A0A7I7JT28</accession>
<dbReference type="AlphaFoldDB" id="A0A7I7JT28"/>
<dbReference type="RefSeq" id="WP_193465519.1">
    <property type="nucleotide sequence ID" value="NZ_AP022562.1"/>
</dbReference>
<dbReference type="EMBL" id="AP022562">
    <property type="protein sequence ID" value="BBX15016.1"/>
    <property type="molecule type" value="Genomic_DNA"/>
</dbReference>
<name>A0A7I7JT28_9MYCO</name>
<dbReference type="Proteomes" id="UP000466997">
    <property type="component" value="Chromosome"/>
</dbReference>
<feature type="transmembrane region" description="Helical" evidence="1">
    <location>
        <begin position="82"/>
        <end position="102"/>
    </location>
</feature>
<keyword evidence="3" id="KW-1185">Reference proteome</keyword>
<sequence length="790" mass="86726">MRSLVTSRRAAHLALSAVAVTLIAWLCVLARWPDAAGGLPAWLGWFGRPGSLPSVAITVTVLVTLCVLSFRGHGDTRSGSVPAAIVAGLATVGALLGLTSFWECHDDTHPSFFQPLIWTAVLIKGGMTDLSMSGQVCPTTTPTALVVARLAALGAIFTGLSGVALALFRSQVDRWQANHASAVTAVIGVDDDSGAMIGGIAQTLGRRDTLVVMFDAADERGLYGARALGARVLSVDLNNPASLESLSLWRNLASLYLLSSDASNNRLWLDTISQALADSRRQPRRLPLVLRVDDPWQAEAWRAQQFGGADARWAVDIIGKYEVTARWLLDNIVAAKTIQRVFVCGTSQLTLALCADLTRRKLEHDYYSAPSESALPALILVGEDAAEYQRDHEFHRAQIGLIATGPDIDVVSSAPTVPTLTQLIDAGDAATSAAIFVDDWSRGPRGPATTGSRLAARFTTMPVYSWDPDSRVSDKPIPIVGRLRTFRLMLQMSDGQASDAWERAARLIHGRYLARIGPQAQPLPSRLPWDELDEFYRRSNRRQVRNALWMVEQVADHTWDTWGSAPAPLAERDMAGLPPLEQLAQLGFDHDSAIAMARSEHEDWCHYYHRNGWRYGPNRDDRHRIHDKLVDWSVIEADPALLDGVLLSVANTLWSLRQLGYRSRPVWQSFDRVGTVRAEQRVGPWTWTSPSGATMQAGPGDWLVEEDGKSWSVRDDIFRAGYRHVSGSQWQRRGTVLARIAQPGETIQTLEGPTVAADGDWVVKGDHGDQWPVPADVFAHHYAEPRSMGE</sequence>
<keyword evidence="1" id="KW-0472">Membrane</keyword>
<gene>
    <name evidence="2" type="ORF">MNVM_40970</name>
</gene>
<keyword evidence="1" id="KW-0812">Transmembrane</keyword>
<feature type="transmembrane region" description="Helical" evidence="1">
    <location>
        <begin position="146"/>
        <end position="168"/>
    </location>
</feature>
<dbReference type="KEGG" id="mnm:MNVM_40970"/>
<keyword evidence="1" id="KW-1133">Transmembrane helix</keyword>
<feature type="transmembrane region" description="Helical" evidence="1">
    <location>
        <begin position="12"/>
        <end position="32"/>
    </location>
</feature>
<evidence type="ECO:0008006" key="4">
    <source>
        <dbReference type="Google" id="ProtNLM"/>
    </source>
</evidence>
<proteinExistence type="predicted"/>
<evidence type="ECO:0000313" key="3">
    <source>
        <dbReference type="Proteomes" id="UP000466997"/>
    </source>
</evidence>
<evidence type="ECO:0000313" key="2">
    <source>
        <dbReference type="EMBL" id="BBX15016.1"/>
    </source>
</evidence>
<feature type="transmembrane region" description="Helical" evidence="1">
    <location>
        <begin position="52"/>
        <end position="70"/>
    </location>
</feature>
<protein>
    <recommendedName>
        <fullName evidence="4">Ryanodine receptor Ryr domain-containing protein</fullName>
    </recommendedName>
</protein>
<dbReference type="Gene3D" id="6.20.350.10">
    <property type="match status" value="1"/>
</dbReference>